<organism evidence="1 2">
    <name type="scientific">Ceratitis capitata</name>
    <name type="common">Mediterranean fruit fly</name>
    <name type="synonym">Tephritis capitata</name>
    <dbReference type="NCBI Taxonomy" id="7213"/>
    <lineage>
        <taxon>Eukaryota</taxon>
        <taxon>Metazoa</taxon>
        <taxon>Ecdysozoa</taxon>
        <taxon>Arthropoda</taxon>
        <taxon>Hexapoda</taxon>
        <taxon>Insecta</taxon>
        <taxon>Pterygota</taxon>
        <taxon>Neoptera</taxon>
        <taxon>Endopterygota</taxon>
        <taxon>Diptera</taxon>
        <taxon>Brachycera</taxon>
        <taxon>Muscomorpha</taxon>
        <taxon>Tephritoidea</taxon>
        <taxon>Tephritidae</taxon>
        <taxon>Ceratitis</taxon>
        <taxon>Ceratitis</taxon>
    </lineage>
</organism>
<sequence>MCVYSQMYLFACNIYTCPHIHTYIVLNLFLPLTQFHEERAIEKFKNIFIIIRKTFHNNNNNNHSTISSNNEKSTTTNTQKSLQLQSKLLITNAFEKYFFFLLPTFFPFVFFF</sequence>
<accession>A0A811U858</accession>
<name>A0A811U858_CERCA</name>
<gene>
    <name evidence="1" type="ORF">CCAP1982_LOCUS2903</name>
</gene>
<dbReference type="EMBL" id="CAJHJT010000001">
    <property type="protein sequence ID" value="CAD6994137.1"/>
    <property type="molecule type" value="Genomic_DNA"/>
</dbReference>
<protein>
    <submittedName>
        <fullName evidence="1">(Mediterranean fruit fly) hypothetical protein</fullName>
    </submittedName>
</protein>
<evidence type="ECO:0000313" key="1">
    <source>
        <dbReference type="EMBL" id="CAD6994137.1"/>
    </source>
</evidence>
<comment type="caution">
    <text evidence="1">The sequence shown here is derived from an EMBL/GenBank/DDBJ whole genome shotgun (WGS) entry which is preliminary data.</text>
</comment>
<keyword evidence="2" id="KW-1185">Reference proteome</keyword>
<dbReference type="Proteomes" id="UP000606786">
    <property type="component" value="Unassembled WGS sequence"/>
</dbReference>
<evidence type="ECO:0000313" key="2">
    <source>
        <dbReference type="Proteomes" id="UP000606786"/>
    </source>
</evidence>
<reference evidence="1" key="1">
    <citation type="submission" date="2020-11" db="EMBL/GenBank/DDBJ databases">
        <authorList>
            <person name="Whitehead M."/>
        </authorList>
    </citation>
    <scope>NUCLEOTIDE SEQUENCE</scope>
    <source>
        <strain evidence="1">EGII</strain>
    </source>
</reference>
<proteinExistence type="predicted"/>
<dbReference type="AlphaFoldDB" id="A0A811U858"/>